<dbReference type="InterPro" id="IPR036869">
    <property type="entry name" value="J_dom_sf"/>
</dbReference>
<dbReference type="SUPFAM" id="SSF46565">
    <property type="entry name" value="Chaperone J-domain"/>
    <property type="match status" value="1"/>
</dbReference>
<dbReference type="CDD" id="cd06257">
    <property type="entry name" value="DnaJ"/>
    <property type="match status" value="1"/>
</dbReference>
<organism evidence="3">
    <name type="scientific">Aphanomyces astaci</name>
    <name type="common">Crayfish plague agent</name>
    <dbReference type="NCBI Taxonomy" id="112090"/>
    <lineage>
        <taxon>Eukaryota</taxon>
        <taxon>Sar</taxon>
        <taxon>Stramenopiles</taxon>
        <taxon>Oomycota</taxon>
        <taxon>Saprolegniomycetes</taxon>
        <taxon>Saprolegniales</taxon>
        <taxon>Verrucalvaceae</taxon>
        <taxon>Aphanomyces</taxon>
    </lineage>
</organism>
<evidence type="ECO:0000313" key="3">
    <source>
        <dbReference type="EMBL" id="ETV83683.1"/>
    </source>
</evidence>
<dbReference type="SMART" id="SM00271">
    <property type="entry name" value="DnaJ"/>
    <property type="match status" value="1"/>
</dbReference>
<dbReference type="InterPro" id="IPR001623">
    <property type="entry name" value="DnaJ_domain"/>
</dbReference>
<sequence length="252" mass="27797">MATYYEILQVGEQATDHDIKQAYRKLAIKWHPDKNKDPQAEGMFKKIGEAYQVLSDQTKRDEYDYARKYGNGRPGSRGGRGGSTAAFYTDDTFQPFSFFDAQDLFRAFFGGDDPFAQMHQRRSRGSDPFTRGSMLDDLFDDSHMGGSAFGGFGGFGGFGNIVMSSSSFGNGMMLSSSTSSSSSSVRDRNGQVVTKTTSTIHHADGRVETKSDEYVNGKLTQSTSNIAPASKRLAGAGRMQMQLGDRRRSDFY</sequence>
<dbReference type="GO" id="GO:0051082">
    <property type="term" value="F:unfolded protein binding"/>
    <property type="evidence" value="ECO:0007669"/>
    <property type="project" value="InterPro"/>
</dbReference>
<dbReference type="GeneID" id="20806344"/>
<dbReference type="EMBL" id="KI913120">
    <property type="protein sequence ID" value="ETV83683.1"/>
    <property type="molecule type" value="Genomic_DNA"/>
</dbReference>
<protein>
    <recommendedName>
        <fullName evidence="2">J domain-containing protein</fullName>
    </recommendedName>
</protein>
<dbReference type="RefSeq" id="XP_009827113.1">
    <property type="nucleotide sequence ID" value="XM_009828811.1"/>
</dbReference>
<accession>W4GXQ3</accession>
<dbReference type="PANTHER" id="PTHR45168:SF3">
    <property type="entry name" value="DNAJ HEAT SHOCK PROTEIN FAMILY (HSP40) MEMBER B2"/>
    <property type="match status" value="1"/>
</dbReference>
<dbReference type="VEuPathDB" id="FungiDB:H257_04348"/>
<dbReference type="STRING" id="112090.W4GXQ3"/>
<evidence type="ECO:0000259" key="2">
    <source>
        <dbReference type="PROSITE" id="PS50076"/>
    </source>
</evidence>
<evidence type="ECO:0000256" key="1">
    <source>
        <dbReference type="SAM" id="MobiDB-lite"/>
    </source>
</evidence>
<gene>
    <name evidence="4" type="ORF">B5M09_009994</name>
    <name evidence="3" type="ORF">H257_04348</name>
</gene>
<dbReference type="InterPro" id="IPR018253">
    <property type="entry name" value="DnaJ_domain_CS"/>
</dbReference>
<name>W4GXQ3_APHAT</name>
<feature type="domain" description="J" evidence="2">
    <location>
        <begin position="3"/>
        <end position="67"/>
    </location>
</feature>
<feature type="region of interest" description="Disordered" evidence="1">
    <location>
        <begin position="233"/>
        <end position="252"/>
    </location>
</feature>
<dbReference type="OrthoDB" id="10250354at2759"/>
<dbReference type="Gene3D" id="1.10.287.110">
    <property type="entry name" value="DnaJ domain"/>
    <property type="match status" value="1"/>
</dbReference>
<dbReference type="EMBL" id="MZMZ02003549">
    <property type="protein sequence ID" value="RQM21420.1"/>
    <property type="molecule type" value="Genomic_DNA"/>
</dbReference>
<dbReference type="Proteomes" id="UP000284702">
    <property type="component" value="Unassembled WGS sequence"/>
</dbReference>
<dbReference type="PROSITE" id="PS50076">
    <property type="entry name" value="DNAJ_2"/>
    <property type="match status" value="1"/>
</dbReference>
<reference evidence="4 5" key="2">
    <citation type="submission" date="2018-07" db="EMBL/GenBank/DDBJ databases">
        <title>Annotation of Aphanomyces astaci genome assembly.</title>
        <authorList>
            <person name="Studholme D.J."/>
        </authorList>
    </citation>
    <scope>NUCLEOTIDE SEQUENCE [LARGE SCALE GENOMIC DNA]</scope>
    <source>
        <strain evidence="4">Pc</strain>
    </source>
</reference>
<dbReference type="GO" id="GO:0030544">
    <property type="term" value="F:Hsp70 protein binding"/>
    <property type="evidence" value="ECO:0007669"/>
    <property type="project" value="InterPro"/>
</dbReference>
<reference evidence="3" key="1">
    <citation type="submission" date="2013-12" db="EMBL/GenBank/DDBJ databases">
        <title>The Genome Sequence of Aphanomyces astaci APO3.</title>
        <authorList>
            <consortium name="The Broad Institute Genomics Platform"/>
            <person name="Russ C."/>
            <person name="Tyler B."/>
            <person name="van West P."/>
            <person name="Dieguez-Uribeondo J."/>
            <person name="Young S.K."/>
            <person name="Zeng Q."/>
            <person name="Gargeya S."/>
            <person name="Fitzgerald M."/>
            <person name="Abouelleil A."/>
            <person name="Alvarado L."/>
            <person name="Chapman S.B."/>
            <person name="Gainer-Dewar J."/>
            <person name="Goldberg J."/>
            <person name="Griggs A."/>
            <person name="Gujja S."/>
            <person name="Hansen M."/>
            <person name="Howarth C."/>
            <person name="Imamovic A."/>
            <person name="Ireland A."/>
            <person name="Larimer J."/>
            <person name="McCowan C."/>
            <person name="Murphy C."/>
            <person name="Pearson M."/>
            <person name="Poon T.W."/>
            <person name="Priest M."/>
            <person name="Roberts A."/>
            <person name="Saif S."/>
            <person name="Shea T."/>
            <person name="Sykes S."/>
            <person name="Wortman J."/>
            <person name="Nusbaum C."/>
            <person name="Birren B."/>
        </authorList>
    </citation>
    <scope>NUCLEOTIDE SEQUENCE [LARGE SCALE GENOMIC DNA]</scope>
    <source>
        <strain evidence="3">APO3</strain>
    </source>
</reference>
<evidence type="ECO:0000313" key="4">
    <source>
        <dbReference type="EMBL" id="RQM21420.1"/>
    </source>
</evidence>
<dbReference type="PANTHER" id="PTHR45168">
    <property type="entry name" value="DNAJ HOMOLOG SUBFAMILY B MEMBER 2"/>
    <property type="match status" value="1"/>
</dbReference>
<proteinExistence type="predicted"/>
<dbReference type="Pfam" id="PF00226">
    <property type="entry name" value="DnaJ"/>
    <property type="match status" value="1"/>
</dbReference>
<dbReference type="PROSITE" id="PS00636">
    <property type="entry name" value="DNAJ_1"/>
    <property type="match status" value="1"/>
</dbReference>
<keyword evidence="5" id="KW-1185">Reference proteome</keyword>
<dbReference type="AlphaFoldDB" id="W4GXQ3"/>
<dbReference type="InterPro" id="IPR043183">
    <property type="entry name" value="DNJB2/6-like"/>
</dbReference>
<dbReference type="PRINTS" id="PR00625">
    <property type="entry name" value="JDOMAIN"/>
</dbReference>
<evidence type="ECO:0000313" key="5">
    <source>
        <dbReference type="Proteomes" id="UP000284702"/>
    </source>
</evidence>